<reference evidence="2" key="1">
    <citation type="submission" date="2023-07" db="EMBL/GenBank/DDBJ databases">
        <authorList>
            <consortium name="CYATHOMIX"/>
        </authorList>
    </citation>
    <scope>NUCLEOTIDE SEQUENCE</scope>
    <source>
        <strain evidence="2">N/A</strain>
    </source>
</reference>
<name>A0AA36GZ30_CYLNA</name>
<evidence type="ECO:0000256" key="1">
    <source>
        <dbReference type="SAM" id="SignalP"/>
    </source>
</evidence>
<gene>
    <name evidence="2" type="ORF">CYNAS_LOCUS12778</name>
</gene>
<comment type="caution">
    <text evidence="2">The sequence shown here is derived from an EMBL/GenBank/DDBJ whole genome shotgun (WGS) entry which is preliminary data.</text>
</comment>
<evidence type="ECO:0000313" key="2">
    <source>
        <dbReference type="EMBL" id="CAJ0600795.1"/>
    </source>
</evidence>
<sequence>MCFRMIQLWLVFHTCAILNALPTLESYVRKYRPVTSVEGTRTIRRYPKSVIEVTLTFGATDQMIQAAETAINDHYSAVLISQGEETKNMGKVNACFRL</sequence>
<accession>A0AA36GZ30</accession>
<evidence type="ECO:0000313" key="3">
    <source>
        <dbReference type="Proteomes" id="UP001176961"/>
    </source>
</evidence>
<keyword evidence="3" id="KW-1185">Reference proteome</keyword>
<protein>
    <submittedName>
        <fullName evidence="2">Uncharacterized protein</fullName>
    </submittedName>
</protein>
<feature type="signal peptide" evidence="1">
    <location>
        <begin position="1"/>
        <end position="20"/>
    </location>
</feature>
<feature type="chain" id="PRO_5041316287" evidence="1">
    <location>
        <begin position="21"/>
        <end position="98"/>
    </location>
</feature>
<dbReference type="AlphaFoldDB" id="A0AA36GZ30"/>
<organism evidence="2 3">
    <name type="scientific">Cylicocyclus nassatus</name>
    <name type="common">Nematode worm</name>
    <dbReference type="NCBI Taxonomy" id="53992"/>
    <lineage>
        <taxon>Eukaryota</taxon>
        <taxon>Metazoa</taxon>
        <taxon>Ecdysozoa</taxon>
        <taxon>Nematoda</taxon>
        <taxon>Chromadorea</taxon>
        <taxon>Rhabditida</taxon>
        <taxon>Rhabditina</taxon>
        <taxon>Rhabditomorpha</taxon>
        <taxon>Strongyloidea</taxon>
        <taxon>Strongylidae</taxon>
        <taxon>Cylicocyclus</taxon>
    </lineage>
</organism>
<keyword evidence="1" id="KW-0732">Signal</keyword>
<dbReference type="Proteomes" id="UP001176961">
    <property type="component" value="Unassembled WGS sequence"/>
</dbReference>
<proteinExistence type="predicted"/>
<dbReference type="EMBL" id="CATQJL010000305">
    <property type="protein sequence ID" value="CAJ0600795.1"/>
    <property type="molecule type" value="Genomic_DNA"/>
</dbReference>